<dbReference type="SUPFAM" id="SSF52129">
    <property type="entry name" value="Caspase-like"/>
    <property type="match status" value="1"/>
</dbReference>
<feature type="domain" description="Gingipain propeptide" evidence="4">
    <location>
        <begin position="31"/>
        <end position="198"/>
    </location>
</feature>
<dbReference type="GO" id="GO:0004197">
    <property type="term" value="F:cysteine-type endopeptidase activity"/>
    <property type="evidence" value="ECO:0007669"/>
    <property type="project" value="InterPro"/>
</dbReference>
<evidence type="ECO:0000313" key="5">
    <source>
        <dbReference type="EMBL" id="OYD15174.1"/>
    </source>
</evidence>
<dbReference type="InterPro" id="IPR029030">
    <property type="entry name" value="Caspase-like_dom_sf"/>
</dbReference>
<gene>
    <name evidence="5" type="ORF">CH330_06495</name>
</gene>
<name>A0A235BSF2_UNCW3</name>
<evidence type="ECO:0000313" key="6">
    <source>
        <dbReference type="Proteomes" id="UP000215559"/>
    </source>
</evidence>
<proteinExistence type="predicted"/>
<comment type="caution">
    <text evidence="5">The sequence shown here is derived from an EMBL/GenBank/DDBJ whole genome shotgun (WGS) entry which is preliminary data.</text>
</comment>
<evidence type="ECO:0000259" key="4">
    <source>
        <dbReference type="Pfam" id="PF08126"/>
    </source>
</evidence>
<dbReference type="InterPro" id="IPR029031">
    <property type="entry name" value="Gingipain_N_sf"/>
</dbReference>
<evidence type="ECO:0008006" key="7">
    <source>
        <dbReference type="Google" id="ProtNLM"/>
    </source>
</evidence>
<dbReference type="Pfam" id="PF01364">
    <property type="entry name" value="Peptidase_C25"/>
    <property type="match status" value="1"/>
</dbReference>
<dbReference type="InterPro" id="IPR012600">
    <property type="entry name" value="Propeptide_C25"/>
</dbReference>
<dbReference type="EMBL" id="NOZP01000119">
    <property type="protein sequence ID" value="OYD15174.1"/>
    <property type="molecule type" value="Genomic_DNA"/>
</dbReference>
<evidence type="ECO:0000259" key="3">
    <source>
        <dbReference type="Pfam" id="PF01364"/>
    </source>
</evidence>
<reference evidence="5 6" key="1">
    <citation type="submission" date="2017-07" db="EMBL/GenBank/DDBJ databases">
        <title>Recovery of genomes from metagenomes via a dereplication, aggregation, and scoring strategy.</title>
        <authorList>
            <person name="Sieber C.M."/>
            <person name="Probst A.J."/>
            <person name="Sharrar A."/>
            <person name="Thomas B.C."/>
            <person name="Hess M."/>
            <person name="Tringe S.G."/>
            <person name="Banfield J.F."/>
        </authorList>
    </citation>
    <scope>NUCLEOTIDE SEQUENCE [LARGE SCALE GENOMIC DNA]</scope>
    <source>
        <strain evidence="5">JGI_Cruoil_03_51_56</strain>
    </source>
</reference>
<keyword evidence="1 2" id="KW-0732">Signal</keyword>
<feature type="non-terminal residue" evidence="5">
    <location>
        <position position="346"/>
    </location>
</feature>
<feature type="signal peptide" evidence="2">
    <location>
        <begin position="1"/>
        <end position="18"/>
    </location>
</feature>
<organism evidence="5 6">
    <name type="scientific">candidate division WOR-3 bacterium JGI_Cruoil_03_51_56</name>
    <dbReference type="NCBI Taxonomy" id="1973747"/>
    <lineage>
        <taxon>Bacteria</taxon>
        <taxon>Bacteria division WOR-3</taxon>
    </lineage>
</organism>
<feature type="domain" description="Gingipain" evidence="3">
    <location>
        <begin position="239"/>
        <end position="346"/>
    </location>
</feature>
<evidence type="ECO:0000256" key="2">
    <source>
        <dbReference type="SAM" id="SignalP"/>
    </source>
</evidence>
<dbReference type="Proteomes" id="UP000215559">
    <property type="component" value="Unassembled WGS sequence"/>
</dbReference>
<dbReference type="InterPro" id="IPR038490">
    <property type="entry name" value="Gingipain_propep_sf"/>
</dbReference>
<sequence length="346" mass="38858">MKRIAIVSLLLVTGFASGGQWVPFEPGQPEQAPEFRVLSSNSHRTVVELKLAGIYVNRIVVQGQDYETIELGIAAGGLTTEKGSPQLPVVARFLKIPDDRAVKVRVVELDEVELEGYSVYPVQPPLREDQLSVPFIINEKRYSTNAFYPSESFRKSDPMIMRDFRLVQLVLQPARFNPVTGELRMARRLKVELTYEGPGRINVKYRRRSGISRAFEPLYQKLIANYNFGPPQRPEDGSYLIITHDNFESAVAPFAEWKTRKGWRTVVKTTSEIGGSDSATIRAYIADAYNNWPYPPDYVLLVGDAPGYVQCYHKSGNTHASDLPYSTHEGGDILADLMVGRVCVQT</sequence>
<dbReference type="Gene3D" id="3.40.50.10390">
    <property type="entry name" value="Gingipain r, domain 1"/>
    <property type="match status" value="1"/>
</dbReference>
<dbReference type="Gene3D" id="2.60.40.3800">
    <property type="match status" value="1"/>
</dbReference>
<feature type="chain" id="PRO_5012647031" description="Gingipain domain-containing protein" evidence="2">
    <location>
        <begin position="19"/>
        <end position="346"/>
    </location>
</feature>
<dbReference type="InterPro" id="IPR001769">
    <property type="entry name" value="Gingipain"/>
</dbReference>
<accession>A0A235BSF2</accession>
<dbReference type="Pfam" id="PF08126">
    <property type="entry name" value="Propeptide_C25"/>
    <property type="match status" value="1"/>
</dbReference>
<dbReference type="GO" id="GO:0006508">
    <property type="term" value="P:proteolysis"/>
    <property type="evidence" value="ECO:0007669"/>
    <property type="project" value="InterPro"/>
</dbReference>
<evidence type="ECO:0000256" key="1">
    <source>
        <dbReference type="ARBA" id="ARBA00022729"/>
    </source>
</evidence>
<dbReference type="AlphaFoldDB" id="A0A235BSF2"/>
<protein>
    <recommendedName>
        <fullName evidence="7">Gingipain domain-containing protein</fullName>
    </recommendedName>
</protein>